<sequence length="283" mass="33303">MLMTSLFWVTIHSPKRFKPLGDRRLQTWIDQLLRWDPANYSNIREVRIPPELIWTPDIVLYNYADERLKERRDVMLNVDYLGRVFWSPPAIFKSNCRIDIRNFPFDYQYCFLKFASWTQNSAELDLQFLDNLTEVDVDQYTSSNEWTIVARPARRFVMMSEECGKSIPDLTFFLFLKRNPAFFAYLLVFPCVLLSLLTTVTFWLPPHVPAKMLLSYFYCLNLTLLSFSTFVSTVVINIHSYGHKSGPVPPYLARHKWFMRACCEYPSSPNSALAARDYGSYNK</sequence>
<feature type="transmembrane region" description="Helical" evidence="12">
    <location>
        <begin position="215"/>
        <end position="236"/>
    </location>
</feature>
<keyword evidence="2" id="KW-1003">Cell membrane</keyword>
<evidence type="ECO:0000256" key="2">
    <source>
        <dbReference type="ARBA" id="ARBA00022475"/>
    </source>
</evidence>
<evidence type="ECO:0000256" key="6">
    <source>
        <dbReference type="ARBA" id="ARBA00023065"/>
    </source>
</evidence>
<dbReference type="InterPro" id="IPR036734">
    <property type="entry name" value="Neur_chan_lig-bd_sf"/>
</dbReference>
<feature type="transmembrane region" description="Helical" evidence="12">
    <location>
        <begin position="182"/>
        <end position="203"/>
    </location>
</feature>
<evidence type="ECO:0000313" key="14">
    <source>
        <dbReference type="EMBL" id="VDP67439.1"/>
    </source>
</evidence>
<name>A0A183A760_9TREM</name>
<dbReference type="InterPro" id="IPR038050">
    <property type="entry name" value="Neuro_actylchol_rec"/>
</dbReference>
<evidence type="ECO:0000256" key="10">
    <source>
        <dbReference type="ARBA" id="ARBA00023303"/>
    </source>
</evidence>
<keyword evidence="3 12" id="KW-0812">Transmembrane</keyword>
<dbReference type="SUPFAM" id="SSF90112">
    <property type="entry name" value="Neurotransmitter-gated ion-channel transmembrane pore"/>
    <property type="match status" value="1"/>
</dbReference>
<accession>A0A183A760</accession>
<evidence type="ECO:0000256" key="3">
    <source>
        <dbReference type="ARBA" id="ARBA00022692"/>
    </source>
</evidence>
<dbReference type="GO" id="GO:0022848">
    <property type="term" value="F:acetylcholine-gated monoatomic cation-selective channel activity"/>
    <property type="evidence" value="ECO:0007669"/>
    <property type="project" value="InterPro"/>
</dbReference>
<dbReference type="GO" id="GO:0045211">
    <property type="term" value="C:postsynaptic membrane"/>
    <property type="evidence" value="ECO:0007669"/>
    <property type="project" value="InterPro"/>
</dbReference>
<dbReference type="InterPro" id="IPR002394">
    <property type="entry name" value="Nicotinic_acetylcholine_rcpt"/>
</dbReference>
<dbReference type="EMBL" id="UZAN01039858">
    <property type="protein sequence ID" value="VDP67439.1"/>
    <property type="molecule type" value="Genomic_DNA"/>
</dbReference>
<comment type="subcellular location">
    <subcellularLocation>
        <location evidence="11">Synaptic cell membrane</location>
        <topology evidence="11">Multi-pass membrane protein</topology>
    </subcellularLocation>
</comment>
<dbReference type="Proteomes" id="UP000272942">
    <property type="component" value="Unassembled WGS sequence"/>
</dbReference>
<proteinExistence type="inferred from homology"/>
<dbReference type="PROSITE" id="PS00236">
    <property type="entry name" value="NEUROTR_ION_CHANNEL"/>
    <property type="match status" value="1"/>
</dbReference>
<keyword evidence="4 12" id="KW-1133">Transmembrane helix</keyword>
<dbReference type="InterPro" id="IPR018000">
    <property type="entry name" value="Neurotransmitter_ion_chnl_CS"/>
</dbReference>
<reference evidence="14 15" key="2">
    <citation type="submission" date="2018-11" db="EMBL/GenBank/DDBJ databases">
        <authorList>
            <consortium name="Pathogen Informatics"/>
        </authorList>
    </citation>
    <scope>NUCLEOTIDE SEQUENCE [LARGE SCALE GENOMIC DNA]</scope>
    <source>
        <strain evidence="14 15">Egypt</strain>
    </source>
</reference>
<feature type="domain" description="Neurotransmitter-gated ion-channel ligand-binding" evidence="13">
    <location>
        <begin position="26"/>
        <end position="180"/>
    </location>
</feature>
<evidence type="ECO:0000313" key="15">
    <source>
        <dbReference type="Proteomes" id="UP000272942"/>
    </source>
</evidence>
<dbReference type="OrthoDB" id="5975154at2759"/>
<organism evidence="16">
    <name type="scientific">Echinostoma caproni</name>
    <dbReference type="NCBI Taxonomy" id="27848"/>
    <lineage>
        <taxon>Eukaryota</taxon>
        <taxon>Metazoa</taxon>
        <taxon>Spiralia</taxon>
        <taxon>Lophotrochozoa</taxon>
        <taxon>Platyhelminthes</taxon>
        <taxon>Trematoda</taxon>
        <taxon>Digenea</taxon>
        <taxon>Plagiorchiida</taxon>
        <taxon>Echinostomata</taxon>
        <taxon>Echinostomatoidea</taxon>
        <taxon>Echinostomatidae</taxon>
        <taxon>Echinostoma</taxon>
    </lineage>
</organism>
<dbReference type="AlphaFoldDB" id="A0A183A760"/>
<gene>
    <name evidence="14" type="ORF">ECPE_LOCUS2795</name>
</gene>
<keyword evidence="6 12" id="KW-0406">Ion transport</keyword>
<evidence type="ECO:0000259" key="13">
    <source>
        <dbReference type="Pfam" id="PF02931"/>
    </source>
</evidence>
<evidence type="ECO:0000256" key="5">
    <source>
        <dbReference type="ARBA" id="ARBA00023018"/>
    </source>
</evidence>
<keyword evidence="15" id="KW-1185">Reference proteome</keyword>
<evidence type="ECO:0000256" key="7">
    <source>
        <dbReference type="ARBA" id="ARBA00023136"/>
    </source>
</evidence>
<dbReference type="CDD" id="cd19051">
    <property type="entry name" value="LGIC_TM_cation"/>
    <property type="match status" value="1"/>
</dbReference>
<dbReference type="Pfam" id="PF02931">
    <property type="entry name" value="Neur_chan_LBD"/>
    <property type="match status" value="1"/>
</dbReference>
<evidence type="ECO:0000256" key="11">
    <source>
        <dbReference type="ARBA" id="ARBA00034099"/>
    </source>
</evidence>
<evidence type="ECO:0000256" key="4">
    <source>
        <dbReference type="ARBA" id="ARBA00022989"/>
    </source>
</evidence>
<reference evidence="16" key="1">
    <citation type="submission" date="2016-06" db="UniProtKB">
        <authorList>
            <consortium name="WormBaseParasite"/>
        </authorList>
    </citation>
    <scope>IDENTIFICATION</scope>
</reference>
<comment type="caution">
    <text evidence="12">Lacks conserved residue(s) required for the propagation of feature annotation.</text>
</comment>
<dbReference type="InterPro" id="IPR006201">
    <property type="entry name" value="Neur_channel"/>
</dbReference>
<comment type="similarity">
    <text evidence="12">Belongs to the ligand-gated ion channel (TC 1.A.9) family.</text>
</comment>
<dbReference type="FunFam" id="2.70.170.10:FF:000028">
    <property type="entry name" value="AcetylCholine Receptor"/>
    <property type="match status" value="1"/>
</dbReference>
<dbReference type="InterPro" id="IPR036719">
    <property type="entry name" value="Neuro-gated_channel_TM_sf"/>
</dbReference>
<keyword evidence="7 12" id="KW-0472">Membrane</keyword>
<dbReference type="InterPro" id="IPR006202">
    <property type="entry name" value="Neur_chan_lig-bd"/>
</dbReference>
<dbReference type="WBParaSite" id="ECPE_0000279801-mRNA-1">
    <property type="protein sequence ID" value="ECPE_0000279801-mRNA-1"/>
    <property type="gene ID" value="ECPE_0000279801"/>
</dbReference>
<dbReference type="Gene3D" id="2.70.170.10">
    <property type="entry name" value="Neurotransmitter-gated ion-channel ligand-binding domain"/>
    <property type="match status" value="1"/>
</dbReference>
<dbReference type="PANTHER" id="PTHR18945">
    <property type="entry name" value="NEUROTRANSMITTER GATED ION CHANNEL"/>
    <property type="match status" value="1"/>
</dbReference>
<dbReference type="PRINTS" id="PR00252">
    <property type="entry name" value="NRIONCHANNEL"/>
</dbReference>
<keyword evidence="1 12" id="KW-0813">Transport</keyword>
<keyword evidence="8" id="KW-0675">Receptor</keyword>
<protein>
    <submittedName>
        <fullName evidence="16">Neur_chan_LBD domain-containing protein</fullName>
    </submittedName>
</protein>
<dbReference type="Gene3D" id="1.20.58.390">
    <property type="entry name" value="Neurotransmitter-gated ion-channel transmembrane domain"/>
    <property type="match status" value="1"/>
</dbReference>
<keyword evidence="5" id="KW-0770">Synapse</keyword>
<dbReference type="SUPFAM" id="SSF63712">
    <property type="entry name" value="Nicotinic receptor ligand binding domain-like"/>
    <property type="match status" value="1"/>
</dbReference>
<evidence type="ECO:0000256" key="9">
    <source>
        <dbReference type="ARBA" id="ARBA00023286"/>
    </source>
</evidence>
<dbReference type="GO" id="GO:0004888">
    <property type="term" value="F:transmembrane signaling receptor activity"/>
    <property type="evidence" value="ECO:0007669"/>
    <property type="project" value="InterPro"/>
</dbReference>
<evidence type="ECO:0000256" key="1">
    <source>
        <dbReference type="ARBA" id="ARBA00022448"/>
    </source>
</evidence>
<dbReference type="PRINTS" id="PR00254">
    <property type="entry name" value="NICOTINICR"/>
</dbReference>
<evidence type="ECO:0000313" key="16">
    <source>
        <dbReference type="WBParaSite" id="ECPE_0000279801-mRNA-1"/>
    </source>
</evidence>
<keyword evidence="9" id="KW-1071">Ligand-gated ion channel</keyword>
<evidence type="ECO:0000256" key="8">
    <source>
        <dbReference type="ARBA" id="ARBA00023170"/>
    </source>
</evidence>
<evidence type="ECO:0000256" key="12">
    <source>
        <dbReference type="RuleBase" id="RU000687"/>
    </source>
</evidence>
<keyword evidence="10 12" id="KW-0407">Ion channel</keyword>